<accession>T5A055</accession>
<protein>
    <submittedName>
        <fullName evidence="1">Uncharacterized protein</fullName>
    </submittedName>
</protein>
<evidence type="ECO:0000313" key="1">
    <source>
        <dbReference type="EMBL" id="EQK98769.1"/>
    </source>
</evidence>
<proteinExistence type="predicted"/>
<dbReference type="HOGENOM" id="CLU_1225100_0_0_1"/>
<sequence>MAVGGRLVQLSAMDRPESSRVTFPVPLPACRLVSLVRVLATTWVAAWPRGTSRDSSRQGNQGPLLARDRSASVVGLGCICRGVEDRIESVVVVASYRAVGLSREDVGLLVPALSLEVTHWMTTAEKITIEGYSSAARKRRLLDRRGSQTVTVAAHQAYPSRLSVHGHENRQVAAEAGHVNKSCPQYLGSLPYTMLLSDVNTAPLNVREATVRRREFAWLRVMFLKE</sequence>
<organism evidence="1 2">
    <name type="scientific">Ophiocordyceps sinensis (strain Co18 / CGMCC 3.14243)</name>
    <name type="common">Yarsagumba caterpillar fungus</name>
    <name type="synonym">Hirsutella sinensis</name>
    <dbReference type="NCBI Taxonomy" id="911162"/>
    <lineage>
        <taxon>Eukaryota</taxon>
        <taxon>Fungi</taxon>
        <taxon>Dikarya</taxon>
        <taxon>Ascomycota</taxon>
        <taxon>Pezizomycotina</taxon>
        <taxon>Sordariomycetes</taxon>
        <taxon>Hypocreomycetidae</taxon>
        <taxon>Hypocreales</taxon>
        <taxon>Ophiocordycipitaceae</taxon>
        <taxon>Ophiocordyceps</taxon>
    </lineage>
</organism>
<gene>
    <name evidence="1" type="ORF">OCS_05517</name>
</gene>
<dbReference type="AlphaFoldDB" id="T5A055"/>
<dbReference type="Proteomes" id="UP000019374">
    <property type="component" value="Unassembled WGS sequence"/>
</dbReference>
<name>T5A055_OPHSC</name>
<dbReference type="EMBL" id="KE654065">
    <property type="protein sequence ID" value="EQK98769.1"/>
    <property type="molecule type" value="Genomic_DNA"/>
</dbReference>
<reference evidence="1 2" key="1">
    <citation type="journal article" date="2013" name="Chin. Sci. Bull.">
        <title>Genome survey uncovers the secrets of sex and lifestyle in caterpillar fungus.</title>
        <authorList>
            <person name="Hu X."/>
            <person name="Zhang Y."/>
            <person name="Xiao G."/>
            <person name="Zheng P."/>
            <person name="Xia Y."/>
            <person name="Zhang X."/>
            <person name="St Leger R.J."/>
            <person name="Liu X."/>
            <person name="Wang C."/>
        </authorList>
    </citation>
    <scope>NUCLEOTIDE SEQUENCE [LARGE SCALE GENOMIC DNA]</scope>
    <source>
        <strain evidence="2">Co18 / CGMCC 3.14243</strain>
        <tissue evidence="1">Fruit-body</tissue>
    </source>
</reference>
<evidence type="ECO:0000313" key="2">
    <source>
        <dbReference type="Proteomes" id="UP000019374"/>
    </source>
</evidence>